<evidence type="ECO:0000313" key="6">
    <source>
        <dbReference type="Proteomes" id="UP000479114"/>
    </source>
</evidence>
<reference evidence="5 6" key="1">
    <citation type="submission" date="2020-02" db="EMBL/GenBank/DDBJ databases">
        <title>Paenibacillus sp. nov., isolated from rhizosphere soil of tomato.</title>
        <authorList>
            <person name="Weon H.-Y."/>
            <person name="Lee S.A."/>
        </authorList>
    </citation>
    <scope>NUCLEOTIDE SEQUENCE [LARGE SCALE GENOMIC DNA]</scope>
    <source>
        <strain evidence="5 6">14171R-81</strain>
    </source>
</reference>
<dbReference type="InterPro" id="IPR027383">
    <property type="entry name" value="Znf_put"/>
</dbReference>
<proteinExistence type="inferred from homology"/>
<protein>
    <recommendedName>
        <fullName evidence="2">Anti-sigma-W factor RsiW</fullName>
    </recommendedName>
</protein>
<sequence length="99" mass="10981">MYVQPESNPGSAVNSNVSCNDSAAYIYDGLSEDSRAAFEAHLEQCSECRRFIADVHMFLSDFSPSDANVKLRPDWIVRGLITVILLLVLATTIVILRMT</sequence>
<gene>
    <name evidence="5" type="ORF">GZH47_06760</name>
</gene>
<dbReference type="InterPro" id="IPR041916">
    <property type="entry name" value="Anti_sigma_zinc_sf"/>
</dbReference>
<evidence type="ECO:0000313" key="5">
    <source>
        <dbReference type="EMBL" id="QHW30581.1"/>
    </source>
</evidence>
<keyword evidence="6" id="KW-1185">Reference proteome</keyword>
<keyword evidence="3" id="KW-0472">Membrane</keyword>
<organism evidence="5 6">
    <name type="scientific">Paenibacillus rhizovicinus</name>
    <dbReference type="NCBI Taxonomy" id="2704463"/>
    <lineage>
        <taxon>Bacteria</taxon>
        <taxon>Bacillati</taxon>
        <taxon>Bacillota</taxon>
        <taxon>Bacilli</taxon>
        <taxon>Bacillales</taxon>
        <taxon>Paenibacillaceae</taxon>
        <taxon>Paenibacillus</taxon>
    </lineage>
</organism>
<evidence type="ECO:0000259" key="4">
    <source>
        <dbReference type="Pfam" id="PF13490"/>
    </source>
</evidence>
<comment type="similarity">
    <text evidence="1">Belongs to the zinc-associated anti-sigma factor (ZAS) superfamily. Anti-sigma-W factor family.</text>
</comment>
<dbReference type="Pfam" id="PF13490">
    <property type="entry name" value="zf-HC2"/>
    <property type="match status" value="1"/>
</dbReference>
<evidence type="ECO:0000256" key="1">
    <source>
        <dbReference type="ARBA" id="ARBA00024353"/>
    </source>
</evidence>
<name>A0A6C0NWS1_9BACL</name>
<dbReference type="KEGG" id="prz:GZH47_06760"/>
<feature type="domain" description="Putative zinc-finger" evidence="4">
    <location>
        <begin position="24"/>
        <end position="49"/>
    </location>
</feature>
<dbReference type="EMBL" id="CP048286">
    <property type="protein sequence ID" value="QHW30581.1"/>
    <property type="molecule type" value="Genomic_DNA"/>
</dbReference>
<keyword evidence="3" id="KW-1133">Transmembrane helix</keyword>
<dbReference type="AlphaFoldDB" id="A0A6C0NWS1"/>
<evidence type="ECO:0000256" key="3">
    <source>
        <dbReference type="SAM" id="Phobius"/>
    </source>
</evidence>
<feature type="transmembrane region" description="Helical" evidence="3">
    <location>
        <begin position="75"/>
        <end position="96"/>
    </location>
</feature>
<evidence type="ECO:0000256" key="2">
    <source>
        <dbReference type="ARBA" id="ARBA00024438"/>
    </source>
</evidence>
<accession>A0A6C0NWS1</accession>
<keyword evidence="3" id="KW-0812">Transmembrane</keyword>
<dbReference type="Proteomes" id="UP000479114">
    <property type="component" value="Chromosome"/>
</dbReference>
<dbReference type="Gene3D" id="1.10.10.1320">
    <property type="entry name" value="Anti-sigma factor, zinc-finger domain"/>
    <property type="match status" value="1"/>
</dbReference>